<sequence>MEVICRKEASMEEDIEGYALFGGWLLFDWNSTCPAFSMGRDGCVSRIVVANSSSSADFLSWSVFQDNPHSLMWGRHRCLQTSQSSQWARGNFSTLGCPANFPQTGPLWQKLEL</sequence>
<proteinExistence type="predicted"/>
<keyword evidence="2" id="KW-1185">Reference proteome</keyword>
<organism evidence="1 2">
    <name type="scientific">Araneus ventricosus</name>
    <name type="common">Orbweaver spider</name>
    <name type="synonym">Epeira ventricosa</name>
    <dbReference type="NCBI Taxonomy" id="182803"/>
    <lineage>
        <taxon>Eukaryota</taxon>
        <taxon>Metazoa</taxon>
        <taxon>Ecdysozoa</taxon>
        <taxon>Arthropoda</taxon>
        <taxon>Chelicerata</taxon>
        <taxon>Arachnida</taxon>
        <taxon>Araneae</taxon>
        <taxon>Araneomorphae</taxon>
        <taxon>Entelegynae</taxon>
        <taxon>Araneoidea</taxon>
        <taxon>Araneidae</taxon>
        <taxon>Araneus</taxon>
    </lineage>
</organism>
<reference evidence="1 2" key="1">
    <citation type="journal article" date="2019" name="Sci. Rep.">
        <title>Orb-weaving spider Araneus ventricosus genome elucidates the spidroin gene catalogue.</title>
        <authorList>
            <person name="Kono N."/>
            <person name="Nakamura H."/>
            <person name="Ohtoshi R."/>
            <person name="Moran D.A.P."/>
            <person name="Shinohara A."/>
            <person name="Yoshida Y."/>
            <person name="Fujiwara M."/>
            <person name="Mori M."/>
            <person name="Tomita M."/>
            <person name="Arakawa K."/>
        </authorList>
    </citation>
    <scope>NUCLEOTIDE SEQUENCE [LARGE SCALE GENOMIC DNA]</scope>
</reference>
<gene>
    <name evidence="1" type="ORF">AVEN_127524_1</name>
</gene>
<evidence type="ECO:0000313" key="2">
    <source>
        <dbReference type="Proteomes" id="UP000499080"/>
    </source>
</evidence>
<dbReference type="EMBL" id="BGPR01007425">
    <property type="protein sequence ID" value="GBN26751.1"/>
    <property type="molecule type" value="Genomic_DNA"/>
</dbReference>
<accession>A0A4Y2MHW3</accession>
<comment type="caution">
    <text evidence="1">The sequence shown here is derived from an EMBL/GenBank/DDBJ whole genome shotgun (WGS) entry which is preliminary data.</text>
</comment>
<protein>
    <submittedName>
        <fullName evidence="1">Uncharacterized protein</fullName>
    </submittedName>
</protein>
<dbReference type="AlphaFoldDB" id="A0A4Y2MHW3"/>
<name>A0A4Y2MHW3_ARAVE</name>
<dbReference type="Proteomes" id="UP000499080">
    <property type="component" value="Unassembled WGS sequence"/>
</dbReference>
<evidence type="ECO:0000313" key="1">
    <source>
        <dbReference type="EMBL" id="GBN26751.1"/>
    </source>
</evidence>